<reference evidence="2" key="1">
    <citation type="submission" date="2020-09" db="EMBL/GenBank/DDBJ databases">
        <title>A novel bacterium of genus Paenibacillus, isolated from South China Sea.</title>
        <authorList>
            <person name="Huang H."/>
            <person name="Mo K."/>
            <person name="Hu Y."/>
        </authorList>
    </citation>
    <scope>NUCLEOTIDE SEQUENCE</scope>
    <source>
        <strain evidence="2">IB182493</strain>
    </source>
</reference>
<dbReference type="SMART" id="SM00481">
    <property type="entry name" value="POLIIIAc"/>
    <property type="match status" value="1"/>
</dbReference>
<proteinExistence type="predicted"/>
<dbReference type="SUPFAM" id="SSF89550">
    <property type="entry name" value="PHP domain-like"/>
    <property type="match status" value="1"/>
</dbReference>
<dbReference type="InterPro" id="IPR016195">
    <property type="entry name" value="Pol/histidinol_Pase-like"/>
</dbReference>
<dbReference type="PANTHER" id="PTHR42924:SF3">
    <property type="entry name" value="POLYMERASE_HISTIDINOL PHOSPHATASE N-TERMINAL DOMAIN-CONTAINING PROTEIN"/>
    <property type="match status" value="1"/>
</dbReference>
<evidence type="ECO:0000313" key="3">
    <source>
        <dbReference type="Proteomes" id="UP000632125"/>
    </source>
</evidence>
<dbReference type="GO" id="GO:0004534">
    <property type="term" value="F:5'-3' RNA exonuclease activity"/>
    <property type="evidence" value="ECO:0007669"/>
    <property type="project" value="TreeGrafter"/>
</dbReference>
<evidence type="ECO:0000313" key="2">
    <source>
        <dbReference type="EMBL" id="MBD2868953.1"/>
    </source>
</evidence>
<dbReference type="InterPro" id="IPR003141">
    <property type="entry name" value="Pol/His_phosphatase_N"/>
</dbReference>
<accession>A0A927H5W0</accession>
<protein>
    <recommendedName>
        <fullName evidence="1">Polymerase/histidinol phosphatase N-terminal domain-containing protein</fullName>
    </recommendedName>
</protein>
<dbReference type="RefSeq" id="WP_190860681.1">
    <property type="nucleotide sequence ID" value="NZ_JACXIY010000013.1"/>
</dbReference>
<comment type="caution">
    <text evidence="2">The sequence shown here is derived from an EMBL/GenBank/DDBJ whole genome shotgun (WGS) entry which is preliminary data.</text>
</comment>
<dbReference type="AlphaFoldDB" id="A0A927H5W0"/>
<organism evidence="2 3">
    <name type="scientific">Paenibacillus arenilitoris</name>
    <dbReference type="NCBI Taxonomy" id="2772299"/>
    <lineage>
        <taxon>Bacteria</taxon>
        <taxon>Bacillati</taxon>
        <taxon>Bacillota</taxon>
        <taxon>Bacilli</taxon>
        <taxon>Bacillales</taxon>
        <taxon>Paenibacillaceae</taxon>
        <taxon>Paenibacillus</taxon>
    </lineage>
</organism>
<dbReference type="EMBL" id="JACXIY010000013">
    <property type="protein sequence ID" value="MBD2868953.1"/>
    <property type="molecule type" value="Genomic_DNA"/>
</dbReference>
<keyword evidence="3" id="KW-1185">Reference proteome</keyword>
<dbReference type="InterPro" id="IPR052018">
    <property type="entry name" value="PHP_domain"/>
</dbReference>
<feature type="domain" description="Polymerase/histidinol phosphatase N-terminal" evidence="1">
    <location>
        <begin position="15"/>
        <end position="76"/>
    </location>
</feature>
<dbReference type="Proteomes" id="UP000632125">
    <property type="component" value="Unassembled WGS sequence"/>
</dbReference>
<dbReference type="Gene3D" id="3.20.20.140">
    <property type="entry name" value="Metal-dependent hydrolases"/>
    <property type="match status" value="1"/>
</dbReference>
<name>A0A927H5W0_9BACL</name>
<evidence type="ECO:0000259" key="1">
    <source>
        <dbReference type="SMART" id="SM00481"/>
    </source>
</evidence>
<gene>
    <name evidence="2" type="ORF">IDH41_10210</name>
</gene>
<dbReference type="PANTHER" id="PTHR42924">
    <property type="entry name" value="EXONUCLEASE"/>
    <property type="match status" value="1"/>
</dbReference>
<dbReference type="GO" id="GO:0035312">
    <property type="term" value="F:5'-3' DNA exonuclease activity"/>
    <property type="evidence" value="ECO:0007669"/>
    <property type="project" value="TreeGrafter"/>
</dbReference>
<sequence length="322" mass="36652">MRKSQFIENGTFFKGNIHSHTTRSDGFYAPAKLVEMYKERGYSFLVLSDHEKFFDSTEFDDPGFLVYPGLEWSAKHLNKPDQWNDLQGLFVGTLSDHFREEQKWGHDQYLESVSGHSHRAVQRAIDCLREAGHLSIYNHPRISRVEPEEILGLEGLFALEIYNHKSEVYCGNGTATFYWDWLLRKGKRLYGVADDDNHNQEAGNRTRDSFGGWIMVKARELSRSALAEALIQGSFYSSTGPEIYEYGIDDGMIKIVTSPVQSIRFITDGSFGQNWTAEDGTSLTEASYSLTGKEVYVRVECMDAHGKVAWSNPIFEENLPGL</sequence>